<dbReference type="InterPro" id="IPR036397">
    <property type="entry name" value="RNaseH_sf"/>
</dbReference>
<keyword evidence="1" id="KW-0175">Coiled coil</keyword>
<protein>
    <submittedName>
        <fullName evidence="2">Integrase, catalytic region, zinc finger, CCHC-type containing protein</fullName>
    </submittedName>
</protein>
<reference evidence="2" key="2">
    <citation type="submission" date="2022-01" db="EMBL/GenBank/DDBJ databases">
        <authorList>
            <person name="Yamashiro T."/>
            <person name="Shiraishi A."/>
            <person name="Satake H."/>
            <person name="Nakayama K."/>
        </authorList>
    </citation>
    <scope>NUCLEOTIDE SEQUENCE</scope>
</reference>
<sequence length="552" mass="63289">MCVVNILNSVNATPTVKIVLNKGKQIWKPKGKLSDNSLNKTKQVWKATGKLFANVGLSMENHMKESRFSENLLRLSNGDPQKEICLRRTVPFTKLMSMSYIGHPLVYGLRLFKHMTGIFQAQDCRKVHTGQSDSGMITSELSWVMENMFIMTVFTWVKFLRSKDETPEFVINFLKQIQVGLNKTVRYIRTDNGTEFVNQVMSTTMQGVGHISSKVLFQELLNKTALSKDEIDNAMSLTAYADRINADVKRLEKNAQDEAINTNDERISLADDLKKAHEQIKTNQKQVKVLNEGQNVDFKNKENFQIHVATVCRMMASLKQTLSEHLKEKESLMQKVSLLKDDFKKEESRNIDREIALEKRIKQLDNIVFKRDQSAQTVHMLTKPQFFYDHTTKQALGFQNPFYLKKAQQLEPKLYVGDIIEKTNPIVIPDSEETLTLAEESRSKMLLKHKDNMMLEKQVNTTIDVMPLVPTYKDIETRFSSTNRKTAQTSPCWSKNSCNSLKPTLSSRPTKVEVPKVLPKVSMVNTSLKKLKHHLAGFECGSQRKNHAHSYH</sequence>
<reference evidence="2" key="1">
    <citation type="journal article" date="2022" name="Int. J. Mol. Sci.">
        <title>Draft Genome of Tanacetum Coccineum: Genomic Comparison of Closely Related Tanacetum-Family Plants.</title>
        <authorList>
            <person name="Yamashiro T."/>
            <person name="Shiraishi A."/>
            <person name="Nakayama K."/>
            <person name="Satake H."/>
        </authorList>
    </citation>
    <scope>NUCLEOTIDE SEQUENCE</scope>
</reference>
<name>A0ABQ5CKH6_9ASTR</name>
<evidence type="ECO:0000256" key="1">
    <source>
        <dbReference type="SAM" id="Coils"/>
    </source>
</evidence>
<dbReference type="Proteomes" id="UP001151760">
    <property type="component" value="Unassembled WGS sequence"/>
</dbReference>
<dbReference type="EMBL" id="BQNB010014358">
    <property type="protein sequence ID" value="GJT27214.1"/>
    <property type="molecule type" value="Genomic_DNA"/>
</dbReference>
<organism evidence="2 3">
    <name type="scientific">Tanacetum coccineum</name>
    <dbReference type="NCBI Taxonomy" id="301880"/>
    <lineage>
        <taxon>Eukaryota</taxon>
        <taxon>Viridiplantae</taxon>
        <taxon>Streptophyta</taxon>
        <taxon>Embryophyta</taxon>
        <taxon>Tracheophyta</taxon>
        <taxon>Spermatophyta</taxon>
        <taxon>Magnoliopsida</taxon>
        <taxon>eudicotyledons</taxon>
        <taxon>Gunneridae</taxon>
        <taxon>Pentapetalae</taxon>
        <taxon>asterids</taxon>
        <taxon>campanulids</taxon>
        <taxon>Asterales</taxon>
        <taxon>Asteraceae</taxon>
        <taxon>Asteroideae</taxon>
        <taxon>Anthemideae</taxon>
        <taxon>Anthemidinae</taxon>
        <taxon>Tanacetum</taxon>
    </lineage>
</organism>
<dbReference type="InterPro" id="IPR012337">
    <property type="entry name" value="RNaseH-like_sf"/>
</dbReference>
<evidence type="ECO:0000313" key="2">
    <source>
        <dbReference type="EMBL" id="GJT27214.1"/>
    </source>
</evidence>
<feature type="coiled-coil region" evidence="1">
    <location>
        <begin position="315"/>
        <end position="349"/>
    </location>
</feature>
<dbReference type="SUPFAM" id="SSF53098">
    <property type="entry name" value="Ribonuclease H-like"/>
    <property type="match status" value="1"/>
</dbReference>
<comment type="caution">
    <text evidence="2">The sequence shown here is derived from an EMBL/GenBank/DDBJ whole genome shotgun (WGS) entry which is preliminary data.</text>
</comment>
<evidence type="ECO:0000313" key="3">
    <source>
        <dbReference type="Proteomes" id="UP001151760"/>
    </source>
</evidence>
<proteinExistence type="predicted"/>
<gene>
    <name evidence="2" type="ORF">Tco_0907489</name>
</gene>
<accession>A0ABQ5CKH6</accession>
<keyword evidence="3" id="KW-1185">Reference proteome</keyword>
<dbReference type="Gene3D" id="3.30.420.10">
    <property type="entry name" value="Ribonuclease H-like superfamily/Ribonuclease H"/>
    <property type="match status" value="1"/>
</dbReference>